<dbReference type="OrthoDB" id="9812722at2"/>
<feature type="compositionally biased region" description="Basic and acidic residues" evidence="1">
    <location>
        <begin position="22"/>
        <end position="34"/>
    </location>
</feature>
<sequence length="326" mass="35365">MNITPQSNQLPVQTAVNLQTDSLRRDNQQREIITKPEPSSQSAGEKGVASDKERGRTPAQNNQQVDFASLRKQAELANDVIGNGAGNNERSGQGSEQEANEQNNDGSVESKQGQETSSRTQQSSNEEFAEKQIIRSLESRDKEVRNHERAHASVGGSLTGAPTYAYETGPNGKKYAVSGEVSVDLTPVPGDPQETIAKMNKVQAAALAPANPSSQDIRVAATASSIILEAQAELVNASIENEESTPKLGNLFRDKEVLLQSDESLENNESSKAFDRQIEQTLSAQEAVAPTRPITVDQRAGRIEQFYSNINQAYEKSASHQFELTA</sequence>
<dbReference type="Proteomes" id="UP000202259">
    <property type="component" value="Chromosome"/>
</dbReference>
<keyword evidence="3" id="KW-1185">Reference proteome</keyword>
<reference evidence="2 3" key="1">
    <citation type="submission" date="2017-08" db="EMBL/GenBank/DDBJ databases">
        <title>Complete genome of Colwellia sp. NB097-1, a psychrophile bacterium ioslated from Bering Sea.</title>
        <authorList>
            <person name="Chen X."/>
        </authorList>
    </citation>
    <scope>NUCLEOTIDE SEQUENCE [LARGE SCALE GENOMIC DNA]</scope>
    <source>
        <strain evidence="2 3">NB097-1</strain>
    </source>
</reference>
<dbReference type="KEGG" id="cber:B5D82_07520"/>
<dbReference type="EMBL" id="CP020465">
    <property type="protein sequence ID" value="ASP47617.1"/>
    <property type="molecule type" value="Genomic_DNA"/>
</dbReference>
<evidence type="ECO:0000256" key="1">
    <source>
        <dbReference type="SAM" id="MobiDB-lite"/>
    </source>
</evidence>
<accession>A0A222G6U3</accession>
<evidence type="ECO:0008006" key="4">
    <source>
        <dbReference type="Google" id="ProtNLM"/>
    </source>
</evidence>
<feature type="compositionally biased region" description="Polar residues" evidence="1">
    <location>
        <begin position="1"/>
        <end position="21"/>
    </location>
</feature>
<name>A0A222G6U3_9GAMM</name>
<organism evidence="2 3">
    <name type="scientific">Cognaticolwellia beringensis</name>
    <dbReference type="NCBI Taxonomy" id="1967665"/>
    <lineage>
        <taxon>Bacteria</taxon>
        <taxon>Pseudomonadati</taxon>
        <taxon>Pseudomonadota</taxon>
        <taxon>Gammaproteobacteria</taxon>
        <taxon>Alteromonadales</taxon>
        <taxon>Colwelliaceae</taxon>
        <taxon>Cognaticolwellia</taxon>
    </lineage>
</organism>
<dbReference type="RefSeq" id="WP_081150432.1">
    <property type="nucleotide sequence ID" value="NZ_CP020465.1"/>
</dbReference>
<feature type="compositionally biased region" description="Polar residues" evidence="1">
    <location>
        <begin position="86"/>
        <end position="126"/>
    </location>
</feature>
<evidence type="ECO:0000313" key="3">
    <source>
        <dbReference type="Proteomes" id="UP000202259"/>
    </source>
</evidence>
<feature type="region of interest" description="Disordered" evidence="1">
    <location>
        <begin position="1"/>
        <end position="169"/>
    </location>
</feature>
<proteinExistence type="predicted"/>
<evidence type="ECO:0000313" key="2">
    <source>
        <dbReference type="EMBL" id="ASP47617.1"/>
    </source>
</evidence>
<dbReference type="Pfam" id="PF12118">
    <property type="entry name" value="SprA-related"/>
    <property type="match status" value="1"/>
</dbReference>
<dbReference type="AlphaFoldDB" id="A0A222G6U3"/>
<feature type="compositionally biased region" description="Basic and acidic residues" evidence="1">
    <location>
        <begin position="128"/>
        <end position="151"/>
    </location>
</feature>
<dbReference type="InterPro" id="IPR021973">
    <property type="entry name" value="SprA-related"/>
</dbReference>
<protein>
    <recommendedName>
        <fullName evidence="4">Catalase</fullName>
    </recommendedName>
</protein>
<gene>
    <name evidence="2" type="ORF">B5D82_07520</name>
</gene>